<dbReference type="EMBL" id="CAJPWZ010002721">
    <property type="protein sequence ID" value="CAG2243966.1"/>
    <property type="molecule type" value="Genomic_DNA"/>
</dbReference>
<gene>
    <name evidence="1" type="ORF">MEDL_56048</name>
</gene>
<protein>
    <submittedName>
        <fullName evidence="1">Uncharacterized protein</fullName>
    </submittedName>
</protein>
<keyword evidence="2" id="KW-1185">Reference proteome</keyword>
<evidence type="ECO:0000313" key="1">
    <source>
        <dbReference type="EMBL" id="CAG2243966.1"/>
    </source>
</evidence>
<evidence type="ECO:0000313" key="2">
    <source>
        <dbReference type="Proteomes" id="UP000683360"/>
    </source>
</evidence>
<name>A0A8S3UDQ1_MYTED</name>
<reference evidence="1" key="1">
    <citation type="submission" date="2021-03" db="EMBL/GenBank/DDBJ databases">
        <authorList>
            <person name="Bekaert M."/>
        </authorList>
    </citation>
    <scope>NUCLEOTIDE SEQUENCE</scope>
</reference>
<sequence>MSGSDTDSDTCGTDWENWISQIDSTNENDFTWKPQWKNFRIKLCSQDRVLENSSGYLDPMKIQFLMTHHFLKVQNVIRNLDISTVEGINSTEELLEIKLKSIEDEDVLTEIESALARETDEIVMKPIQRLKFTSSLVEELFTHDLKEKSIALMRDKTNIFIVGFETKKSYICKKIDEIHRVTAKKVVKLEDKWKTEAIKCFGIAETIGRTFTDVVVRLQEDNSSVYLKGRDITINKAEKEVHKLLSALFNKTLHFDPLILKLLMCKEASELFKTTLQKKQLQVVSSIDSTHLYLFSKTKINTDAVKAVVYENFLATGFSKTSQNENNFCKSNIFVDITKKQDNKLLFLETTKSSINIAGTKSLMLHLLQQEKLFYNGVGMFTSIRT</sequence>
<dbReference type="AlphaFoldDB" id="A0A8S3UDQ1"/>
<organism evidence="1 2">
    <name type="scientific">Mytilus edulis</name>
    <name type="common">Blue mussel</name>
    <dbReference type="NCBI Taxonomy" id="6550"/>
    <lineage>
        <taxon>Eukaryota</taxon>
        <taxon>Metazoa</taxon>
        <taxon>Spiralia</taxon>
        <taxon>Lophotrochozoa</taxon>
        <taxon>Mollusca</taxon>
        <taxon>Bivalvia</taxon>
        <taxon>Autobranchia</taxon>
        <taxon>Pteriomorphia</taxon>
        <taxon>Mytilida</taxon>
        <taxon>Mytiloidea</taxon>
        <taxon>Mytilidae</taxon>
        <taxon>Mytilinae</taxon>
        <taxon>Mytilus</taxon>
    </lineage>
</organism>
<comment type="caution">
    <text evidence="1">The sequence shown here is derived from an EMBL/GenBank/DDBJ whole genome shotgun (WGS) entry which is preliminary data.</text>
</comment>
<proteinExistence type="predicted"/>
<accession>A0A8S3UDQ1</accession>
<dbReference type="OrthoDB" id="6188275at2759"/>
<dbReference type="Proteomes" id="UP000683360">
    <property type="component" value="Unassembled WGS sequence"/>
</dbReference>